<protein>
    <recommendedName>
        <fullName evidence="2">DUF1648 domain-containing protein</fullName>
    </recommendedName>
</protein>
<dbReference type="KEGG" id="csb:CLSA_c27660"/>
<keyword evidence="1" id="KW-0472">Membrane</keyword>
<dbReference type="RefSeq" id="WP_022746883.1">
    <property type="nucleotide sequence ID" value="NC_022571.1"/>
</dbReference>
<accession>U5MVR8</accession>
<evidence type="ECO:0000259" key="2">
    <source>
        <dbReference type="Pfam" id="PF07853"/>
    </source>
</evidence>
<keyword evidence="1" id="KW-0812">Transmembrane</keyword>
<dbReference type="GeneID" id="55475166"/>
<feature type="transmembrane region" description="Helical" evidence="1">
    <location>
        <begin position="64"/>
        <end position="85"/>
    </location>
</feature>
<dbReference type="AlphaFoldDB" id="U5MVR8"/>
<dbReference type="Pfam" id="PF07853">
    <property type="entry name" value="DUF1648"/>
    <property type="match status" value="1"/>
</dbReference>
<feature type="domain" description="DUF1648" evidence="2">
    <location>
        <begin position="28"/>
        <end position="64"/>
    </location>
</feature>
<evidence type="ECO:0000313" key="3">
    <source>
        <dbReference type="EMBL" id="AGX43736.1"/>
    </source>
</evidence>
<dbReference type="Proteomes" id="UP000017118">
    <property type="component" value="Chromosome"/>
</dbReference>
<keyword evidence="4" id="KW-1185">Reference proteome</keyword>
<keyword evidence="1" id="KW-1133">Transmembrane helix</keyword>
<dbReference type="PATRIC" id="fig|1345695.10.peg.1584"/>
<feature type="transmembrane region" description="Helical" evidence="1">
    <location>
        <begin position="20"/>
        <end position="39"/>
    </location>
</feature>
<dbReference type="eggNOG" id="COG4194">
    <property type="taxonomic scope" value="Bacteria"/>
</dbReference>
<name>U5MVR8_CLOSA</name>
<dbReference type="HOGENOM" id="CLU_120972_0_0_9"/>
<sequence length="171" mass="19158">MNVGRRSKVKLPLSWKDKALIILATLPIIFIIVYLKIVWRDIPEIVPTHFGFSGAPDAFGSKTYLFRIIGFSTGMHLLMFVLTKMPMCYNISVSVKEKNSEALYKVVRQLILLIDLEMSFMINILTWESIQAALGKMQGVSGGMLIAIVGITFATVIYGIISMIRVQGQSR</sequence>
<proteinExistence type="predicted"/>
<organism evidence="3 4">
    <name type="scientific">Clostridium saccharobutylicum DSM 13864</name>
    <dbReference type="NCBI Taxonomy" id="1345695"/>
    <lineage>
        <taxon>Bacteria</taxon>
        <taxon>Bacillati</taxon>
        <taxon>Bacillota</taxon>
        <taxon>Clostridia</taxon>
        <taxon>Eubacteriales</taxon>
        <taxon>Clostridiaceae</taxon>
        <taxon>Clostridium</taxon>
    </lineage>
</organism>
<evidence type="ECO:0000256" key="1">
    <source>
        <dbReference type="SAM" id="Phobius"/>
    </source>
</evidence>
<reference evidence="3 4" key="1">
    <citation type="journal article" date="2013" name="Genome Announc.">
        <title>Complete Genome Sequence of the Solvent Producer Clostridium saccharobutylicum NCP262 (DSM 13864).</title>
        <authorList>
            <person name="Poehlein A."/>
            <person name="Hartwich K."/>
            <person name="Krabben P."/>
            <person name="Ehrenreich A."/>
            <person name="Liebl W."/>
            <person name="Durre P."/>
            <person name="Gottschalk G."/>
            <person name="Daniel R."/>
        </authorList>
    </citation>
    <scope>NUCLEOTIDE SEQUENCE [LARGE SCALE GENOMIC DNA]</scope>
    <source>
        <strain evidence="3">DSM 13864</strain>
    </source>
</reference>
<gene>
    <name evidence="3" type="ORF">CLSA_c27660</name>
</gene>
<dbReference type="EMBL" id="CP006721">
    <property type="protein sequence ID" value="AGX43736.1"/>
    <property type="molecule type" value="Genomic_DNA"/>
</dbReference>
<dbReference type="InterPro" id="IPR012867">
    <property type="entry name" value="DUF1648"/>
</dbReference>
<dbReference type="OrthoDB" id="9808690at2"/>
<feature type="transmembrane region" description="Helical" evidence="1">
    <location>
        <begin position="106"/>
        <end position="127"/>
    </location>
</feature>
<feature type="transmembrane region" description="Helical" evidence="1">
    <location>
        <begin position="139"/>
        <end position="161"/>
    </location>
</feature>
<evidence type="ECO:0000313" key="4">
    <source>
        <dbReference type="Proteomes" id="UP000017118"/>
    </source>
</evidence>